<dbReference type="EMBL" id="GG749415">
    <property type="protein sequence ID" value="EGE79574.2"/>
    <property type="molecule type" value="Genomic_DNA"/>
</dbReference>
<reference evidence="1" key="1">
    <citation type="submission" date="2010-03" db="EMBL/GenBank/DDBJ databases">
        <title>Annotation of Blastomyces dermatitidis strain ATCC 18188.</title>
        <authorList>
            <consortium name="The Broad Institute Genome Sequencing Platform"/>
            <consortium name="Broad Institute Genome Sequencing Center for Infectious Disease."/>
            <person name="Cuomo C."/>
            <person name="Klein B."/>
            <person name="Sullivan T."/>
            <person name="Heitman J."/>
            <person name="Young S."/>
            <person name="Zeng Q."/>
            <person name="Gargeya S."/>
            <person name="Alvarado L."/>
            <person name="Berlin A.M."/>
            <person name="Chapman S.B."/>
            <person name="Chen Z."/>
            <person name="Freedman E."/>
            <person name="Gellesch M."/>
            <person name="Goldberg J."/>
            <person name="Griggs A."/>
            <person name="Gujja S."/>
            <person name="Heilman E."/>
            <person name="Heiman D."/>
            <person name="Howarth C."/>
            <person name="Mehta T."/>
            <person name="Neiman D."/>
            <person name="Pearson M."/>
            <person name="Roberts A."/>
            <person name="Saif S."/>
            <person name="Shea T."/>
            <person name="Shenoy N."/>
            <person name="Sisk P."/>
            <person name="Stolte C."/>
            <person name="Sykes S."/>
            <person name="White J."/>
            <person name="Yandava C."/>
            <person name="Haas B."/>
            <person name="Nusbaum C."/>
            <person name="Birren B."/>
        </authorList>
    </citation>
    <scope>NUCLEOTIDE SEQUENCE [LARGE SCALE GENOMIC DNA]</scope>
    <source>
        <strain evidence="1">ATCC 18188</strain>
    </source>
</reference>
<proteinExistence type="predicted"/>
<gene>
    <name evidence="1" type="ORF">BDDG_02515</name>
</gene>
<name>F2T8L1_AJEDA</name>
<sequence length="246" mass="25935">MSADDNEFNVESLIENLKNAIMKELLMPCVAESSASLSPLSVPFSAAPPQSSTPVPVSGSPASAIPVPVTLTSATSGFAVSAFVISSPRFKKMFVEIKKLLWVLLFASVSEIILIKDNNTTETTLFCPQASLITFSSSSAGNVVCTPDHKHSALSDSHCHSFSSAPSPPSVSSASALPAPAPGSAGPTLSFNFSTRTHAHFYIDISVNLAINDINVIHRAVEESEACITLLQEQLATLKSLADLKF</sequence>
<evidence type="ECO:0000313" key="1">
    <source>
        <dbReference type="EMBL" id="EGE79574.2"/>
    </source>
</evidence>
<dbReference type="HOGENOM" id="CLU_044088_0_0_1"/>
<dbReference type="AlphaFoldDB" id="F2T8L1"/>
<dbReference type="Proteomes" id="UP000007802">
    <property type="component" value="Unassembled WGS sequence"/>
</dbReference>
<protein>
    <submittedName>
        <fullName evidence="1">Uncharacterized protein</fullName>
    </submittedName>
</protein>
<organism evidence="1">
    <name type="scientific">Ajellomyces dermatitidis (strain ATCC 18188 / CBS 674.68)</name>
    <name type="common">Blastomyces dermatitidis</name>
    <dbReference type="NCBI Taxonomy" id="653446"/>
    <lineage>
        <taxon>Eukaryota</taxon>
        <taxon>Fungi</taxon>
        <taxon>Dikarya</taxon>
        <taxon>Ascomycota</taxon>
        <taxon>Pezizomycotina</taxon>
        <taxon>Eurotiomycetes</taxon>
        <taxon>Eurotiomycetidae</taxon>
        <taxon>Onygenales</taxon>
        <taxon>Ajellomycetaceae</taxon>
        <taxon>Blastomyces</taxon>
    </lineage>
</organism>
<accession>F2T8L1</accession>